<reference evidence="1" key="1">
    <citation type="submission" date="2022-10" db="EMBL/GenBank/DDBJ databases">
        <title>Hoeflea sp. J2-29, isolated from marine algae.</title>
        <authorList>
            <person name="Kristyanto S."/>
            <person name="Kim J.M."/>
            <person name="Jeon C.O."/>
        </authorList>
    </citation>
    <scope>NUCLEOTIDE SEQUENCE</scope>
    <source>
        <strain evidence="1">J2-29</strain>
    </source>
</reference>
<comment type="caution">
    <text evidence="1">The sequence shown here is derived from an EMBL/GenBank/DDBJ whole genome shotgun (WGS) entry which is preliminary data.</text>
</comment>
<organism evidence="1 2">
    <name type="scientific">Hoeflea ulvae</name>
    <dbReference type="NCBI Taxonomy" id="2983764"/>
    <lineage>
        <taxon>Bacteria</taxon>
        <taxon>Pseudomonadati</taxon>
        <taxon>Pseudomonadota</taxon>
        <taxon>Alphaproteobacteria</taxon>
        <taxon>Hyphomicrobiales</taxon>
        <taxon>Rhizobiaceae</taxon>
        <taxon>Hoeflea</taxon>
    </lineage>
</organism>
<sequence length="146" mass="16300">MSPRFAQILTIVLPLAFAPGPHQLWAQTAAEIADEDLAETEPDQPPPPYEARLLRLAEILGSVQYLRNLCNAEGETGWRETMQKLLDSETAGEENRREQLTAGYNRGFRAFASVYTVCTDAALVAEERYRREGATLVTEIVARYGN</sequence>
<dbReference type="NCBIfam" id="TIGR02301">
    <property type="entry name" value="TIGR02301 family protein"/>
    <property type="match status" value="1"/>
</dbReference>
<accession>A0ABT3YIQ6</accession>
<keyword evidence="2" id="KW-1185">Reference proteome</keyword>
<evidence type="ECO:0000313" key="1">
    <source>
        <dbReference type="EMBL" id="MCY0095779.1"/>
    </source>
</evidence>
<dbReference type="EMBL" id="JAOVZQ010000001">
    <property type="protein sequence ID" value="MCY0095779.1"/>
    <property type="molecule type" value="Genomic_DNA"/>
</dbReference>
<proteinExistence type="predicted"/>
<dbReference type="Pfam" id="PF09539">
    <property type="entry name" value="DUF2385"/>
    <property type="match status" value="1"/>
</dbReference>
<name>A0ABT3YIQ6_9HYPH</name>
<dbReference type="RefSeq" id="WP_267613651.1">
    <property type="nucleotide sequence ID" value="NZ_JAOVZQ010000001.1"/>
</dbReference>
<protein>
    <submittedName>
        <fullName evidence="1">TIGR02301 family protein</fullName>
    </submittedName>
</protein>
<dbReference type="Proteomes" id="UP001081283">
    <property type="component" value="Unassembled WGS sequence"/>
</dbReference>
<gene>
    <name evidence="1" type="ORF">OEG82_17385</name>
</gene>
<evidence type="ECO:0000313" key="2">
    <source>
        <dbReference type="Proteomes" id="UP001081283"/>
    </source>
</evidence>
<dbReference type="InterPro" id="IPR012645">
    <property type="entry name" value="CHP02301"/>
</dbReference>